<dbReference type="Proteomes" id="UP000078541">
    <property type="component" value="Unassembled WGS sequence"/>
</dbReference>
<evidence type="ECO:0000313" key="2">
    <source>
        <dbReference type="Proteomes" id="UP000078541"/>
    </source>
</evidence>
<gene>
    <name evidence="1" type="ORF">ALC56_04525</name>
</gene>
<dbReference type="EMBL" id="KQ981490">
    <property type="protein sequence ID" value="KYN41373.1"/>
    <property type="molecule type" value="Genomic_DNA"/>
</dbReference>
<dbReference type="AlphaFoldDB" id="A0A195FLS8"/>
<reference evidence="1 2" key="1">
    <citation type="submission" date="2016-03" db="EMBL/GenBank/DDBJ databases">
        <title>Trachymyrmex septentrionalis WGS genome.</title>
        <authorList>
            <person name="Nygaard S."/>
            <person name="Hu H."/>
            <person name="Boomsma J."/>
            <person name="Zhang G."/>
        </authorList>
    </citation>
    <scope>NUCLEOTIDE SEQUENCE [LARGE SCALE GENOMIC DNA]</scope>
    <source>
        <strain evidence="1">Tsep2-gDNA-1</strain>
        <tissue evidence="1">Whole body</tissue>
    </source>
</reference>
<proteinExistence type="predicted"/>
<protein>
    <submittedName>
        <fullName evidence="1">Uncharacterized protein</fullName>
    </submittedName>
</protein>
<sequence length="138" mass="16449">MSFSSFLPINEARYAVKEKDSEGERDQTFPSLIDRERERERLCERERDSRCIRKCAVREREREGRRDGRERRQSGRYFVIASFSRERERPAAGTKEERRIEVHKRSAGVKMEHFQATLDPRKQELLEARFLGARVSCL</sequence>
<organism evidence="1 2">
    <name type="scientific">Trachymyrmex septentrionalis</name>
    <dbReference type="NCBI Taxonomy" id="34720"/>
    <lineage>
        <taxon>Eukaryota</taxon>
        <taxon>Metazoa</taxon>
        <taxon>Ecdysozoa</taxon>
        <taxon>Arthropoda</taxon>
        <taxon>Hexapoda</taxon>
        <taxon>Insecta</taxon>
        <taxon>Pterygota</taxon>
        <taxon>Neoptera</taxon>
        <taxon>Endopterygota</taxon>
        <taxon>Hymenoptera</taxon>
        <taxon>Apocrita</taxon>
        <taxon>Aculeata</taxon>
        <taxon>Formicoidea</taxon>
        <taxon>Formicidae</taxon>
        <taxon>Myrmicinae</taxon>
        <taxon>Trachymyrmex</taxon>
    </lineage>
</organism>
<evidence type="ECO:0000313" key="1">
    <source>
        <dbReference type="EMBL" id="KYN41373.1"/>
    </source>
</evidence>
<name>A0A195FLS8_9HYME</name>
<accession>A0A195FLS8</accession>
<keyword evidence="2" id="KW-1185">Reference proteome</keyword>